<feature type="binding site" evidence="6">
    <location>
        <position position="51"/>
    </location>
    <ligand>
        <name>NAD(+)</name>
        <dbReference type="ChEBI" id="CHEBI:57540"/>
    </ligand>
</feature>
<organism evidence="8 9">
    <name type="scientific">Salmonella bongori (strain ATCC 43975 / DSM 13772 / NCTC 12419)</name>
    <dbReference type="NCBI Taxonomy" id="218493"/>
    <lineage>
        <taxon>Bacteria</taxon>
        <taxon>Pseudomonadati</taxon>
        <taxon>Pseudomonadota</taxon>
        <taxon>Gammaproteobacteria</taxon>
        <taxon>Enterobacterales</taxon>
        <taxon>Enterobacteriaceae</taxon>
        <taxon>Salmonella</taxon>
    </lineage>
</organism>
<dbReference type="GeneID" id="44979314"/>
<dbReference type="GO" id="GO:0003677">
    <property type="term" value="F:DNA binding"/>
    <property type="evidence" value="ECO:0007669"/>
    <property type="project" value="UniProtKB-UniRule"/>
</dbReference>
<evidence type="ECO:0000256" key="1">
    <source>
        <dbReference type="ARBA" id="ARBA00022649"/>
    </source>
</evidence>
<keyword evidence="4 6" id="KW-0548">Nucleotidyltransferase</keyword>
<reference evidence="8 9" key="1">
    <citation type="journal article" date="2011" name="PLoS Pathog.">
        <title>Salmonella bongori provides insights into the evolution of the Salmonellae.</title>
        <authorList>
            <person name="Fookes M."/>
            <person name="Schroeder G.N."/>
            <person name="Langridge G.C."/>
            <person name="Blondel C.J."/>
            <person name="Mammina C."/>
            <person name="Connor T.R."/>
            <person name="Seth-Smith H."/>
            <person name="Vernikos G.S."/>
            <person name="Robinson K.S."/>
            <person name="Sanders M."/>
            <person name="Petty N.K."/>
            <person name="Kingsley R.A."/>
            <person name="Baumler A.J."/>
            <person name="Nuccio S.P."/>
            <person name="Contreras I."/>
            <person name="Santiviago C.A."/>
            <person name="Maskell D."/>
            <person name="Barrow P."/>
            <person name="Humphrey T."/>
            <person name="Nastasi A."/>
            <person name="Roberts M."/>
            <person name="Frankel G."/>
            <person name="Parkhill J."/>
            <person name="Dougan G."/>
            <person name="Thomson N.R."/>
        </authorList>
    </citation>
    <scope>NUCLEOTIDE SEQUENCE [LARGE SCALE GENOMIC DNA]</scope>
    <source>
        <strain evidence="9">ATCC 43975 / DSM 13772 / NCTC 12419</strain>
    </source>
</reference>
<proteinExistence type="inferred from homology"/>
<keyword evidence="5 6" id="KW-0238">DNA-binding</keyword>
<dbReference type="AlphaFoldDB" id="A0A0K0H7M4"/>
<sequence length="215" mass="24787">MSIPERPKIYHILHLDRLRSVIAEGLLSDALISARSETGTMIGMSSIKQRRLHELTLTSYPDLHVGQCVPFYFCPRSVMLYLIHKANHPELAYHGGQEPILHLEADLYTVMAWAEQHHQRWAFTLSNAGSLYFEDRCQPDQLGELNWPAIQTHQWSGGNGVKEAKQSEFLIEHSFPWHLVECIGVHSPLIYQQVANMLPPDGHRPPVEVKREWYY</sequence>
<dbReference type="GO" id="GO:0016757">
    <property type="term" value="F:glycosyltransferase activity"/>
    <property type="evidence" value="ECO:0007669"/>
    <property type="project" value="UniProtKB-UniRule"/>
</dbReference>
<evidence type="ECO:0000256" key="4">
    <source>
        <dbReference type="ARBA" id="ARBA00022695"/>
    </source>
</evidence>
<name>A0A0K0H7M4_SALBC</name>
<comment type="caution">
    <text evidence="6">Lacks conserved residue(s) required for the propagation of feature annotation.</text>
</comment>
<evidence type="ECO:0000256" key="6">
    <source>
        <dbReference type="PROSITE-ProRule" id="PRU01362"/>
    </source>
</evidence>
<dbReference type="GO" id="GO:0016779">
    <property type="term" value="F:nucleotidyltransferase activity"/>
    <property type="evidence" value="ECO:0007669"/>
    <property type="project" value="UniProtKB-UniRule"/>
</dbReference>
<keyword evidence="2 6" id="KW-0328">Glycosyltransferase</keyword>
<dbReference type="RefSeq" id="WP_000026701.1">
    <property type="nucleotide sequence ID" value="NC_015761.1"/>
</dbReference>
<keyword evidence="1 6" id="KW-1277">Toxin-antitoxin system</keyword>
<feature type="binding site" evidence="6">
    <location>
        <begin position="11"/>
        <end position="13"/>
    </location>
    <ligand>
        <name>NAD(+)</name>
        <dbReference type="ChEBI" id="CHEBI:57540"/>
    </ligand>
</feature>
<evidence type="ECO:0000313" key="8">
    <source>
        <dbReference type="EMBL" id="CCC29378.1"/>
    </source>
</evidence>
<dbReference type="KEGG" id="sbg:SBG_0282"/>
<dbReference type="Proteomes" id="UP000000289">
    <property type="component" value="Chromosome"/>
</dbReference>
<comment type="catalytic activity">
    <reaction evidence="6">
        <text>a thymidine in DNA + NAD(+) = an N-(ADP-alpha-D-ribosyl)-thymidine in DNA + nicotinamide + H(+)</text>
        <dbReference type="Rhea" id="RHEA:71651"/>
        <dbReference type="Rhea" id="RHEA-COMP:13556"/>
        <dbReference type="Rhea" id="RHEA-COMP:18051"/>
        <dbReference type="ChEBI" id="CHEBI:15378"/>
        <dbReference type="ChEBI" id="CHEBI:17154"/>
        <dbReference type="ChEBI" id="CHEBI:57540"/>
        <dbReference type="ChEBI" id="CHEBI:137386"/>
        <dbReference type="ChEBI" id="CHEBI:191199"/>
    </reaction>
</comment>
<dbReference type="EMBL" id="FR877557">
    <property type="protein sequence ID" value="CCC29378.1"/>
    <property type="molecule type" value="Genomic_DNA"/>
</dbReference>
<dbReference type="PROSITE" id="PS52018">
    <property type="entry name" value="DART"/>
    <property type="match status" value="1"/>
</dbReference>
<dbReference type="InterPro" id="IPR029494">
    <property type="entry name" value="DarT"/>
</dbReference>
<accession>A0A0K0H7M4</accession>
<gene>
    <name evidence="8" type="ordered locus">SBG_0282</name>
</gene>
<feature type="domain" description="DarT" evidence="7">
    <location>
        <begin position="7"/>
        <end position="215"/>
    </location>
</feature>
<dbReference type="Pfam" id="PF14487">
    <property type="entry name" value="DarT"/>
    <property type="match status" value="1"/>
</dbReference>
<protein>
    <submittedName>
        <fullName evidence="8">Hypothetical prophage protein</fullName>
    </submittedName>
</protein>
<evidence type="ECO:0000256" key="2">
    <source>
        <dbReference type="ARBA" id="ARBA00022676"/>
    </source>
</evidence>
<evidence type="ECO:0000256" key="5">
    <source>
        <dbReference type="ARBA" id="ARBA00023125"/>
    </source>
</evidence>
<keyword evidence="3 6" id="KW-0808">Transferase</keyword>
<evidence type="ECO:0000259" key="7">
    <source>
        <dbReference type="PROSITE" id="PS52018"/>
    </source>
</evidence>
<evidence type="ECO:0000256" key="3">
    <source>
        <dbReference type="ARBA" id="ARBA00022679"/>
    </source>
</evidence>
<feature type="active site" evidence="6">
    <location>
        <position position="168"/>
    </location>
</feature>
<evidence type="ECO:0000313" key="9">
    <source>
        <dbReference type="Proteomes" id="UP000000289"/>
    </source>
</evidence>
<comment type="similarity">
    <text evidence="6">Belongs to the DarT ADP-ribosyltransferase family.</text>
</comment>
<dbReference type="eggNOG" id="ENOG502Z8SV">
    <property type="taxonomic scope" value="Bacteria"/>
</dbReference>
<feature type="active site" description="Proton acceptor" evidence="6">
    <location>
        <position position="51"/>
    </location>
</feature>